<proteinExistence type="predicted"/>
<dbReference type="Pfam" id="PF24829">
    <property type="entry name" value="Phage_connect_2"/>
    <property type="match status" value="1"/>
</dbReference>
<name>A0A1Y3PED2_9BACI</name>
<dbReference type="CDD" id="cd08054">
    <property type="entry name" value="gp6"/>
    <property type="match status" value="1"/>
</dbReference>
<dbReference type="InterPro" id="IPR006450">
    <property type="entry name" value="Phage_HK97_gp6-like"/>
</dbReference>
<dbReference type="Proteomes" id="UP000196475">
    <property type="component" value="Unassembled WGS sequence"/>
</dbReference>
<organism evidence="1 2">
    <name type="scientific">Bacillus thermozeamaize</name>
    <dbReference type="NCBI Taxonomy" id="230954"/>
    <lineage>
        <taxon>Bacteria</taxon>
        <taxon>Bacillati</taxon>
        <taxon>Bacillota</taxon>
        <taxon>Bacilli</taxon>
        <taxon>Bacillales</taxon>
        <taxon>Bacillaceae</taxon>
        <taxon>Bacillus</taxon>
    </lineage>
</organism>
<protein>
    <submittedName>
        <fullName evidence="1">DNA-packaging protein</fullName>
    </submittedName>
</protein>
<evidence type="ECO:0000313" key="2">
    <source>
        <dbReference type="Proteomes" id="UP000196475"/>
    </source>
</evidence>
<dbReference type="AlphaFoldDB" id="A0A1Y3PED2"/>
<evidence type="ECO:0000313" key="1">
    <source>
        <dbReference type="EMBL" id="OUM85692.1"/>
    </source>
</evidence>
<dbReference type="EMBL" id="LZRT01000098">
    <property type="protein sequence ID" value="OUM85692.1"/>
    <property type="molecule type" value="Genomic_DNA"/>
</dbReference>
<dbReference type="NCBIfam" id="TIGR01560">
    <property type="entry name" value="put_DNA_pack"/>
    <property type="match status" value="1"/>
</dbReference>
<gene>
    <name evidence="1" type="ORF">BAA01_09495</name>
</gene>
<reference evidence="2" key="1">
    <citation type="submission" date="2016-06" db="EMBL/GenBank/DDBJ databases">
        <authorList>
            <person name="Nascimento L."/>
            <person name="Pereira R.V."/>
            <person name="Martins L.F."/>
            <person name="Quaggio R.B."/>
            <person name="Silva A.M."/>
            <person name="Setubal J.C."/>
        </authorList>
    </citation>
    <scope>NUCLEOTIDE SEQUENCE [LARGE SCALE GENOMIC DNA]</scope>
</reference>
<accession>A0A1Y3PED2</accession>
<dbReference type="InterPro" id="IPR056951">
    <property type="entry name" value="Phage_connect_2"/>
</dbReference>
<sequence>MALLDDVKLALRISSSAFNSEISDLIAAAKADLKLSGVAAEKVEDEMDPLIKRAVITYVKAHFGYDNPEAERFAKSYDLLKAHLTLSQEYTQAPAVSDGAT</sequence>
<comment type="caution">
    <text evidence="1">The sequence shown here is derived from an EMBL/GenBank/DDBJ whole genome shotgun (WGS) entry which is preliminary data.</text>
</comment>